<dbReference type="Proteomes" id="UP000299102">
    <property type="component" value="Unassembled WGS sequence"/>
</dbReference>
<evidence type="ECO:0000313" key="3">
    <source>
        <dbReference type="Proteomes" id="UP000299102"/>
    </source>
</evidence>
<protein>
    <submittedName>
        <fullName evidence="2">Uncharacterized protein</fullName>
    </submittedName>
</protein>
<reference evidence="2 3" key="1">
    <citation type="journal article" date="2019" name="Commun. Biol.">
        <title>The bagworm genome reveals a unique fibroin gene that provides high tensile strength.</title>
        <authorList>
            <person name="Kono N."/>
            <person name="Nakamura H."/>
            <person name="Ohtoshi R."/>
            <person name="Tomita M."/>
            <person name="Numata K."/>
            <person name="Arakawa K."/>
        </authorList>
    </citation>
    <scope>NUCLEOTIDE SEQUENCE [LARGE SCALE GENOMIC DNA]</scope>
</reference>
<dbReference type="EMBL" id="BGZK01002327">
    <property type="protein sequence ID" value="GBP92976.1"/>
    <property type="molecule type" value="Genomic_DNA"/>
</dbReference>
<evidence type="ECO:0000256" key="1">
    <source>
        <dbReference type="SAM" id="MobiDB-lite"/>
    </source>
</evidence>
<comment type="caution">
    <text evidence="2">The sequence shown here is derived from an EMBL/GenBank/DDBJ whole genome shotgun (WGS) entry which is preliminary data.</text>
</comment>
<gene>
    <name evidence="2" type="ORF">EVAR_11221_1</name>
</gene>
<dbReference type="AlphaFoldDB" id="A0A4C1ZWZ2"/>
<sequence>MNVWTTPLVRFDHKTTTAVRDGIRRRVICLSRRNSYENWNKVLERNADVPPSTPLRARADDAELKNS</sequence>
<proteinExistence type="predicted"/>
<feature type="compositionally biased region" description="Basic and acidic residues" evidence="1">
    <location>
        <begin position="57"/>
        <end position="67"/>
    </location>
</feature>
<keyword evidence="3" id="KW-1185">Reference proteome</keyword>
<evidence type="ECO:0000313" key="2">
    <source>
        <dbReference type="EMBL" id="GBP92976.1"/>
    </source>
</evidence>
<organism evidence="2 3">
    <name type="scientific">Eumeta variegata</name>
    <name type="common">Bagworm moth</name>
    <name type="synonym">Eumeta japonica</name>
    <dbReference type="NCBI Taxonomy" id="151549"/>
    <lineage>
        <taxon>Eukaryota</taxon>
        <taxon>Metazoa</taxon>
        <taxon>Ecdysozoa</taxon>
        <taxon>Arthropoda</taxon>
        <taxon>Hexapoda</taxon>
        <taxon>Insecta</taxon>
        <taxon>Pterygota</taxon>
        <taxon>Neoptera</taxon>
        <taxon>Endopterygota</taxon>
        <taxon>Lepidoptera</taxon>
        <taxon>Glossata</taxon>
        <taxon>Ditrysia</taxon>
        <taxon>Tineoidea</taxon>
        <taxon>Psychidae</taxon>
        <taxon>Oiketicinae</taxon>
        <taxon>Eumeta</taxon>
    </lineage>
</organism>
<feature type="region of interest" description="Disordered" evidence="1">
    <location>
        <begin position="47"/>
        <end position="67"/>
    </location>
</feature>
<accession>A0A4C1ZWZ2</accession>
<name>A0A4C1ZWZ2_EUMVA</name>